<dbReference type="Pfam" id="PF13399">
    <property type="entry name" value="LytR_C"/>
    <property type="match status" value="1"/>
</dbReference>
<dbReference type="AlphaFoldDB" id="A0A955RKY0"/>
<comment type="caution">
    <text evidence="2">The sequence shown here is derived from an EMBL/GenBank/DDBJ whole genome shotgun (WGS) entry which is preliminary data.</text>
</comment>
<dbReference type="InterPro" id="IPR027381">
    <property type="entry name" value="LytR/CpsA/Psr_C"/>
</dbReference>
<dbReference type="EMBL" id="JAGQLH010000107">
    <property type="protein sequence ID" value="MCA9386246.1"/>
    <property type="molecule type" value="Genomic_DNA"/>
</dbReference>
<dbReference type="Gene3D" id="3.30.70.2390">
    <property type="match status" value="1"/>
</dbReference>
<dbReference type="Proteomes" id="UP000754563">
    <property type="component" value="Unassembled WGS sequence"/>
</dbReference>
<dbReference type="PANTHER" id="PTHR33392:SF6">
    <property type="entry name" value="POLYISOPRENYL-TEICHOIC ACID--PEPTIDOGLYCAN TEICHOIC ACID TRANSFERASE TAGU"/>
    <property type="match status" value="1"/>
</dbReference>
<feature type="non-terminal residue" evidence="2">
    <location>
        <position position="1"/>
    </location>
</feature>
<dbReference type="PANTHER" id="PTHR33392">
    <property type="entry name" value="POLYISOPRENYL-TEICHOIC ACID--PEPTIDOGLYCAN TEICHOIC ACID TRANSFERASE TAGU"/>
    <property type="match status" value="1"/>
</dbReference>
<name>A0A955RKY0_9BACT</name>
<dbReference type="InterPro" id="IPR050922">
    <property type="entry name" value="LytR/CpsA/Psr_CW_biosynth"/>
</dbReference>
<dbReference type="Gene3D" id="3.40.630.190">
    <property type="entry name" value="LCP protein"/>
    <property type="match status" value="1"/>
</dbReference>
<gene>
    <name evidence="2" type="ORF">KC717_06400</name>
</gene>
<evidence type="ECO:0000313" key="3">
    <source>
        <dbReference type="Proteomes" id="UP000754563"/>
    </source>
</evidence>
<organism evidence="2 3">
    <name type="scientific">Candidatus Dojkabacteria bacterium</name>
    <dbReference type="NCBI Taxonomy" id="2099670"/>
    <lineage>
        <taxon>Bacteria</taxon>
        <taxon>Candidatus Dojkabacteria</taxon>
    </lineage>
</organism>
<evidence type="ECO:0000259" key="1">
    <source>
        <dbReference type="Pfam" id="PF13399"/>
    </source>
</evidence>
<proteinExistence type="predicted"/>
<reference evidence="2" key="2">
    <citation type="journal article" date="2021" name="Microbiome">
        <title>Successional dynamics and alternative stable states in a saline activated sludge microbial community over 9 years.</title>
        <authorList>
            <person name="Wang Y."/>
            <person name="Ye J."/>
            <person name="Ju F."/>
            <person name="Liu L."/>
            <person name="Boyd J.A."/>
            <person name="Deng Y."/>
            <person name="Parks D.H."/>
            <person name="Jiang X."/>
            <person name="Yin X."/>
            <person name="Woodcroft B.J."/>
            <person name="Tyson G.W."/>
            <person name="Hugenholtz P."/>
            <person name="Polz M.F."/>
            <person name="Zhang T."/>
        </authorList>
    </citation>
    <scope>NUCLEOTIDE SEQUENCE</scope>
    <source>
        <strain evidence="2">HKST-UBA11</strain>
    </source>
</reference>
<reference evidence="2" key="1">
    <citation type="submission" date="2020-04" db="EMBL/GenBank/DDBJ databases">
        <authorList>
            <person name="Zhang T."/>
        </authorList>
    </citation>
    <scope>NUCLEOTIDE SEQUENCE</scope>
    <source>
        <strain evidence="2">HKST-UBA11</strain>
    </source>
</reference>
<accession>A0A955RKY0</accession>
<evidence type="ECO:0000313" key="2">
    <source>
        <dbReference type="EMBL" id="MCA9386246.1"/>
    </source>
</evidence>
<feature type="domain" description="LytR/CpsA/Psr regulator C-terminal" evidence="1">
    <location>
        <begin position="260"/>
        <end position="349"/>
    </location>
</feature>
<protein>
    <submittedName>
        <fullName evidence="2">LytR C-terminal domain-containing protein</fullName>
    </submittedName>
</protein>
<sequence>WDGVSRFSFVIYGLDEQENGYTFIDFAALVEISPLQNEVRIIDINTNFAPVYVSPDVNRTIRNTLVYFESRNESVEMSTLLFDMQQLTASSIDGYIMVSKEGFQEIFKDLGRVNLTAPSEVYDSDLDGFMIERNSNIVVEDFLKFMAADENGYNDKMARQVSGIQELTKEFSTLRFLIGIQERFDNIENSVYTNISKNDLFRVFYFMKYRKNTTYRVGYIQSHPGYIVQTALGEVWRPVYETIDGDLVKVFINNDSKLEQATIDVLNSTRQAGLASSRARWLKNRGLRVVVVGNSQKELPITEIYVSEPEKFVYTLEEIKNTLYGEVEIIRQEYPDRSVGDIVVVLGEDEIITYGE</sequence>